<keyword evidence="3" id="KW-1185">Reference proteome</keyword>
<evidence type="ECO:0000256" key="1">
    <source>
        <dbReference type="SAM" id="SignalP"/>
    </source>
</evidence>
<proteinExistence type="predicted"/>
<comment type="caution">
    <text evidence="2">The sequence shown here is derived from an EMBL/GenBank/DDBJ whole genome shotgun (WGS) entry which is preliminary data.</text>
</comment>
<keyword evidence="1" id="KW-0732">Signal</keyword>
<dbReference type="AlphaFoldDB" id="A0AAE1HJC4"/>
<dbReference type="GO" id="GO:0016787">
    <property type="term" value="F:hydrolase activity"/>
    <property type="evidence" value="ECO:0007669"/>
    <property type="project" value="UniProtKB-KW"/>
</dbReference>
<evidence type="ECO:0000313" key="3">
    <source>
        <dbReference type="Proteomes" id="UP001219518"/>
    </source>
</evidence>
<name>A0AAE1HJC4_9NEOP</name>
<accession>A0AAE1HJC4</accession>
<reference evidence="2" key="2">
    <citation type="journal article" date="2023" name="BMC Genomics">
        <title>Pest status, molecular evolution, and epigenetic factors derived from the genome assembly of Frankliniella fusca, a thysanopteran phytovirus vector.</title>
        <authorList>
            <person name="Catto M.A."/>
            <person name="Labadie P.E."/>
            <person name="Jacobson A.L."/>
            <person name="Kennedy G.G."/>
            <person name="Srinivasan R."/>
            <person name="Hunt B.G."/>
        </authorList>
    </citation>
    <scope>NUCLEOTIDE SEQUENCE</scope>
    <source>
        <strain evidence="2">PL_HMW_Pooled</strain>
    </source>
</reference>
<reference evidence="2" key="1">
    <citation type="submission" date="2021-07" db="EMBL/GenBank/DDBJ databases">
        <authorList>
            <person name="Catto M.A."/>
            <person name="Jacobson A."/>
            <person name="Kennedy G."/>
            <person name="Labadie P."/>
            <person name="Hunt B.G."/>
            <person name="Srinivasan R."/>
        </authorList>
    </citation>
    <scope>NUCLEOTIDE SEQUENCE</scope>
    <source>
        <strain evidence="2">PL_HMW_Pooled</strain>
        <tissue evidence="2">Head</tissue>
    </source>
</reference>
<evidence type="ECO:0000313" key="2">
    <source>
        <dbReference type="EMBL" id="KAK3922420.1"/>
    </source>
</evidence>
<keyword evidence="2" id="KW-0378">Hydrolase</keyword>
<dbReference type="Proteomes" id="UP001219518">
    <property type="component" value="Unassembled WGS sequence"/>
</dbReference>
<feature type="signal peptide" evidence="1">
    <location>
        <begin position="1"/>
        <end position="25"/>
    </location>
</feature>
<dbReference type="EMBL" id="JAHWGI010001090">
    <property type="protein sequence ID" value="KAK3922420.1"/>
    <property type="molecule type" value="Genomic_DNA"/>
</dbReference>
<gene>
    <name evidence="2" type="ORF">KUF71_011889</name>
</gene>
<sequence length="154" mass="16929">MDLSKCCRWRAVESWVQLLCQCVSAAQTPGSVVNKLEIIKAGLSPYRQEDAFSQINFFLPLMFHKFSVDRWKAPSLARAVTRSFKASGELLRVDADNFGCCHSRGSLAELFLTIISNAKCCTCNNKGVLLAVNISLDVRGHDSSGPVSVQETSI</sequence>
<protein>
    <submittedName>
        <fullName evidence="2">Ubiquitin carboxyl-terminal hydrolase 16</fullName>
    </submittedName>
</protein>
<feature type="chain" id="PRO_5041914283" evidence="1">
    <location>
        <begin position="26"/>
        <end position="154"/>
    </location>
</feature>
<organism evidence="2 3">
    <name type="scientific">Frankliniella fusca</name>
    <dbReference type="NCBI Taxonomy" id="407009"/>
    <lineage>
        <taxon>Eukaryota</taxon>
        <taxon>Metazoa</taxon>
        <taxon>Ecdysozoa</taxon>
        <taxon>Arthropoda</taxon>
        <taxon>Hexapoda</taxon>
        <taxon>Insecta</taxon>
        <taxon>Pterygota</taxon>
        <taxon>Neoptera</taxon>
        <taxon>Paraneoptera</taxon>
        <taxon>Thysanoptera</taxon>
        <taxon>Terebrantia</taxon>
        <taxon>Thripoidea</taxon>
        <taxon>Thripidae</taxon>
        <taxon>Frankliniella</taxon>
    </lineage>
</organism>